<dbReference type="GO" id="GO:0016020">
    <property type="term" value="C:membrane"/>
    <property type="evidence" value="ECO:0007669"/>
    <property type="project" value="TreeGrafter"/>
</dbReference>
<keyword evidence="3 6" id="KW-0378">Hydrolase</keyword>
<evidence type="ECO:0000256" key="1">
    <source>
        <dbReference type="ARBA" id="ARBA00022670"/>
    </source>
</evidence>
<dbReference type="GO" id="GO:0046872">
    <property type="term" value="F:metal ion binding"/>
    <property type="evidence" value="ECO:0007669"/>
    <property type="project" value="UniProtKB-KW"/>
</dbReference>
<evidence type="ECO:0000313" key="10">
    <source>
        <dbReference type="Proteomes" id="UP001142610"/>
    </source>
</evidence>
<evidence type="ECO:0000313" key="9">
    <source>
        <dbReference type="EMBL" id="MCQ8186426.1"/>
    </source>
</evidence>
<comment type="similarity">
    <text evidence="6">Belongs to the peptidase M48 family.</text>
</comment>
<keyword evidence="7" id="KW-0732">Signal</keyword>
<dbReference type="RefSeq" id="WP_256620346.1">
    <property type="nucleotide sequence ID" value="NZ_JANIBC010000018.1"/>
</dbReference>
<organism evidence="9 10">
    <name type="scientific">Parvularcula maris</name>
    <dbReference type="NCBI Taxonomy" id="2965077"/>
    <lineage>
        <taxon>Bacteria</taxon>
        <taxon>Pseudomonadati</taxon>
        <taxon>Pseudomonadota</taxon>
        <taxon>Alphaproteobacteria</taxon>
        <taxon>Parvularculales</taxon>
        <taxon>Parvularculaceae</taxon>
        <taxon>Parvularcula</taxon>
    </lineage>
</organism>
<dbReference type="Pfam" id="PF01435">
    <property type="entry name" value="Peptidase_M48"/>
    <property type="match status" value="1"/>
</dbReference>
<evidence type="ECO:0000256" key="5">
    <source>
        <dbReference type="ARBA" id="ARBA00023049"/>
    </source>
</evidence>
<dbReference type="CDD" id="cd07331">
    <property type="entry name" value="M48C_Oma1_like"/>
    <property type="match status" value="1"/>
</dbReference>
<evidence type="ECO:0000256" key="3">
    <source>
        <dbReference type="ARBA" id="ARBA00022801"/>
    </source>
</evidence>
<reference evidence="9" key="1">
    <citation type="submission" date="2022-07" db="EMBL/GenBank/DDBJ databases">
        <title>Parvularcula maris sp. nov., an algicidal bacterium isolated from seawater.</title>
        <authorList>
            <person name="Li F."/>
        </authorList>
    </citation>
    <scope>NUCLEOTIDE SEQUENCE</scope>
    <source>
        <strain evidence="9">BGMRC 0090</strain>
    </source>
</reference>
<dbReference type="PANTHER" id="PTHR22726">
    <property type="entry name" value="METALLOENDOPEPTIDASE OMA1"/>
    <property type="match status" value="1"/>
</dbReference>
<keyword evidence="5 6" id="KW-0482">Metalloprotease</keyword>
<dbReference type="InterPro" id="IPR001915">
    <property type="entry name" value="Peptidase_M48"/>
</dbReference>
<name>A0A9X2LB19_9PROT</name>
<evidence type="ECO:0000256" key="2">
    <source>
        <dbReference type="ARBA" id="ARBA00022723"/>
    </source>
</evidence>
<dbReference type="GO" id="GO:0004222">
    <property type="term" value="F:metalloendopeptidase activity"/>
    <property type="evidence" value="ECO:0007669"/>
    <property type="project" value="InterPro"/>
</dbReference>
<keyword evidence="2" id="KW-0479">Metal-binding</keyword>
<evidence type="ECO:0000256" key="4">
    <source>
        <dbReference type="ARBA" id="ARBA00022833"/>
    </source>
</evidence>
<dbReference type="Proteomes" id="UP001142610">
    <property type="component" value="Unassembled WGS sequence"/>
</dbReference>
<dbReference type="PANTHER" id="PTHR22726:SF24">
    <property type="entry name" value="M48 FAMILY METALLOPEPTIDASE"/>
    <property type="match status" value="1"/>
</dbReference>
<dbReference type="AlphaFoldDB" id="A0A9X2LB19"/>
<comment type="caution">
    <text evidence="9">The sequence shown here is derived from an EMBL/GenBank/DDBJ whole genome shotgun (WGS) entry which is preliminary data.</text>
</comment>
<accession>A0A9X2LB19</accession>
<evidence type="ECO:0000256" key="7">
    <source>
        <dbReference type="SAM" id="SignalP"/>
    </source>
</evidence>
<feature type="signal peptide" evidence="7">
    <location>
        <begin position="1"/>
        <end position="21"/>
    </location>
</feature>
<proteinExistence type="inferred from homology"/>
<protein>
    <submittedName>
        <fullName evidence="9">M48 family metallopeptidase</fullName>
    </submittedName>
</protein>
<comment type="cofactor">
    <cofactor evidence="6">
        <name>Zn(2+)</name>
        <dbReference type="ChEBI" id="CHEBI:29105"/>
    </cofactor>
    <text evidence="6">Binds 1 zinc ion per subunit.</text>
</comment>
<gene>
    <name evidence="9" type="ORF">NOG11_13660</name>
</gene>
<evidence type="ECO:0000259" key="8">
    <source>
        <dbReference type="Pfam" id="PF01435"/>
    </source>
</evidence>
<keyword evidence="4 6" id="KW-0862">Zinc</keyword>
<keyword evidence="10" id="KW-1185">Reference proteome</keyword>
<evidence type="ECO:0000256" key="6">
    <source>
        <dbReference type="RuleBase" id="RU003983"/>
    </source>
</evidence>
<feature type="chain" id="PRO_5040888377" evidence="7">
    <location>
        <begin position="22"/>
        <end position="267"/>
    </location>
</feature>
<keyword evidence="1 6" id="KW-0645">Protease</keyword>
<sequence>MPRFRRSALAVVLASVAGLTACTYNEELGRSQLLFAGRDDMAQAAAGSWEQLKKQQPISRDERYTSRLNRVAPKLIRAAGGNPAQWEYLVFEDKSLNAFALPGGRIGIHTGIMDIMQNDAQLAAVVGHEIAHVNYRHSGERYSQNMVASIGIGAASIAAGVSCDGTPQERRACEQRSGALVQALGIGAVYGAILPYSRKHELEADEGGVRYMARAGYDTCEAVRFWQRMQASSAGQQRPPEFASTHPASDTRINNLRQITSQQGKRC</sequence>
<dbReference type="GO" id="GO:0051603">
    <property type="term" value="P:proteolysis involved in protein catabolic process"/>
    <property type="evidence" value="ECO:0007669"/>
    <property type="project" value="TreeGrafter"/>
</dbReference>
<dbReference type="Gene3D" id="3.30.2010.10">
    <property type="entry name" value="Metalloproteases ('zincins'), catalytic domain"/>
    <property type="match status" value="1"/>
</dbReference>
<dbReference type="InterPro" id="IPR051156">
    <property type="entry name" value="Mito/Outer_Membr_Metalloprot"/>
</dbReference>
<feature type="domain" description="Peptidase M48" evidence="8">
    <location>
        <begin position="65"/>
        <end position="259"/>
    </location>
</feature>
<dbReference type="PROSITE" id="PS51257">
    <property type="entry name" value="PROKAR_LIPOPROTEIN"/>
    <property type="match status" value="1"/>
</dbReference>
<dbReference type="EMBL" id="JANIBC010000018">
    <property type="protein sequence ID" value="MCQ8186426.1"/>
    <property type="molecule type" value="Genomic_DNA"/>
</dbReference>